<feature type="signal peptide" evidence="2">
    <location>
        <begin position="1"/>
        <end position="20"/>
    </location>
</feature>
<organism evidence="3 4">
    <name type="scientific">Romanomermis culicivorax</name>
    <name type="common">Nematode worm</name>
    <dbReference type="NCBI Taxonomy" id="13658"/>
    <lineage>
        <taxon>Eukaryota</taxon>
        <taxon>Metazoa</taxon>
        <taxon>Ecdysozoa</taxon>
        <taxon>Nematoda</taxon>
        <taxon>Enoplea</taxon>
        <taxon>Dorylaimia</taxon>
        <taxon>Mermithida</taxon>
        <taxon>Mermithoidea</taxon>
        <taxon>Mermithidae</taxon>
        <taxon>Romanomermis</taxon>
    </lineage>
</organism>
<proteinExistence type="predicted"/>
<evidence type="ECO:0000313" key="3">
    <source>
        <dbReference type="Proteomes" id="UP000887565"/>
    </source>
</evidence>
<feature type="chain" id="PRO_5036857714" evidence="2">
    <location>
        <begin position="21"/>
        <end position="142"/>
    </location>
</feature>
<dbReference type="Proteomes" id="UP000887565">
    <property type="component" value="Unplaced"/>
</dbReference>
<name>A0A915JHR3_ROMCU</name>
<keyword evidence="3" id="KW-1185">Reference proteome</keyword>
<dbReference type="AlphaFoldDB" id="A0A915JHR3"/>
<evidence type="ECO:0000256" key="2">
    <source>
        <dbReference type="SAM" id="SignalP"/>
    </source>
</evidence>
<accession>A0A915JHR3</accession>
<keyword evidence="2" id="KW-0732">Signal</keyword>
<evidence type="ECO:0000256" key="1">
    <source>
        <dbReference type="SAM" id="MobiDB-lite"/>
    </source>
</evidence>
<evidence type="ECO:0000313" key="4">
    <source>
        <dbReference type="WBParaSite" id="nRc.2.0.1.t25637-RA"/>
    </source>
</evidence>
<sequence length="142" mass="15999">MGHFRIILFVTLLHVERPLSQVTSPYETRPRLLIHEGNMHFQSGRDRNITFSTDGRSSIFFGSLDLKTLPSLGTISLYQQQLTSIEASSSSVREILTRTAGSLMRHDNSLRSLLSQNMLQKSNSSDQSHMSRSTNLINSYGI</sequence>
<reference evidence="4" key="1">
    <citation type="submission" date="2022-11" db="UniProtKB">
        <authorList>
            <consortium name="WormBaseParasite"/>
        </authorList>
    </citation>
    <scope>IDENTIFICATION</scope>
</reference>
<protein>
    <submittedName>
        <fullName evidence="4">Uncharacterized protein</fullName>
    </submittedName>
</protein>
<dbReference type="WBParaSite" id="nRc.2.0.1.t25637-RA">
    <property type="protein sequence ID" value="nRc.2.0.1.t25637-RA"/>
    <property type="gene ID" value="nRc.2.0.1.g25637"/>
</dbReference>
<feature type="region of interest" description="Disordered" evidence="1">
    <location>
        <begin position="119"/>
        <end position="142"/>
    </location>
</feature>